<name>A0A420HXL3_9PEZI</name>
<keyword evidence="2" id="KW-1185">Reference proteome</keyword>
<dbReference type="AlphaFoldDB" id="A0A420HXL3"/>
<gene>
    <name evidence="1" type="ORF">OnM2_035101</name>
</gene>
<dbReference type="EMBL" id="MCFK01003544">
    <property type="protein sequence ID" value="RKF62185.1"/>
    <property type="molecule type" value="Genomic_DNA"/>
</dbReference>
<evidence type="ECO:0000313" key="1">
    <source>
        <dbReference type="EMBL" id="RKF62185.1"/>
    </source>
</evidence>
<proteinExistence type="predicted"/>
<sequence length="143" mass="16526">QFQAPVETLDRSNWREVPTDLRLWLESKGKFYVCLDEKDSYYSSGKNDARVPTDVEILTSTVAALRLNKTGEVDTQPNFKNHSIVLSHERSIKWDKDASAVIFWLRQCCSYDHDIIEEQGTPKKAWDALNMKYSKVKAGDLQR</sequence>
<comment type="caution">
    <text evidence="1">The sequence shown here is derived from an EMBL/GenBank/DDBJ whole genome shotgun (WGS) entry which is preliminary data.</text>
</comment>
<protein>
    <submittedName>
        <fullName evidence="1">Uncharacterized protein</fullName>
    </submittedName>
</protein>
<organism evidence="1 2">
    <name type="scientific">Erysiphe neolycopersici</name>
    <dbReference type="NCBI Taxonomy" id="212602"/>
    <lineage>
        <taxon>Eukaryota</taxon>
        <taxon>Fungi</taxon>
        <taxon>Dikarya</taxon>
        <taxon>Ascomycota</taxon>
        <taxon>Pezizomycotina</taxon>
        <taxon>Leotiomycetes</taxon>
        <taxon>Erysiphales</taxon>
        <taxon>Erysiphaceae</taxon>
        <taxon>Erysiphe</taxon>
    </lineage>
</organism>
<feature type="non-terminal residue" evidence="1">
    <location>
        <position position="1"/>
    </location>
</feature>
<dbReference type="Proteomes" id="UP000286134">
    <property type="component" value="Unassembled WGS sequence"/>
</dbReference>
<accession>A0A420HXL3</accession>
<dbReference type="OrthoDB" id="10378171at2759"/>
<evidence type="ECO:0000313" key="2">
    <source>
        <dbReference type="Proteomes" id="UP000286134"/>
    </source>
</evidence>
<reference evidence="1 2" key="1">
    <citation type="journal article" date="2018" name="BMC Genomics">
        <title>Comparative genome analyses reveal sequence features reflecting distinct modes of host-adaptation between dicot and monocot powdery mildew.</title>
        <authorList>
            <person name="Wu Y."/>
            <person name="Ma X."/>
            <person name="Pan Z."/>
            <person name="Kale S.D."/>
            <person name="Song Y."/>
            <person name="King H."/>
            <person name="Zhang Q."/>
            <person name="Presley C."/>
            <person name="Deng X."/>
            <person name="Wei C.I."/>
            <person name="Xiao S."/>
        </authorList>
    </citation>
    <scope>NUCLEOTIDE SEQUENCE [LARGE SCALE GENOMIC DNA]</scope>
    <source>
        <strain evidence="1">UMSG2</strain>
    </source>
</reference>